<evidence type="ECO:0000313" key="3">
    <source>
        <dbReference type="Proteomes" id="UP001175000"/>
    </source>
</evidence>
<organism evidence="2 3">
    <name type="scientific">Immersiella caudata</name>
    <dbReference type="NCBI Taxonomy" id="314043"/>
    <lineage>
        <taxon>Eukaryota</taxon>
        <taxon>Fungi</taxon>
        <taxon>Dikarya</taxon>
        <taxon>Ascomycota</taxon>
        <taxon>Pezizomycotina</taxon>
        <taxon>Sordariomycetes</taxon>
        <taxon>Sordariomycetidae</taxon>
        <taxon>Sordariales</taxon>
        <taxon>Lasiosphaeriaceae</taxon>
        <taxon>Immersiella</taxon>
    </lineage>
</organism>
<dbReference type="Proteomes" id="UP001175000">
    <property type="component" value="Unassembled WGS sequence"/>
</dbReference>
<dbReference type="EMBL" id="JAULSU010000005">
    <property type="protein sequence ID" value="KAK0616717.1"/>
    <property type="molecule type" value="Genomic_DNA"/>
</dbReference>
<keyword evidence="3" id="KW-1185">Reference proteome</keyword>
<feature type="chain" id="PRO_5041360992" evidence="1">
    <location>
        <begin position="23"/>
        <end position="117"/>
    </location>
</feature>
<evidence type="ECO:0000313" key="2">
    <source>
        <dbReference type="EMBL" id="KAK0616717.1"/>
    </source>
</evidence>
<evidence type="ECO:0000256" key="1">
    <source>
        <dbReference type="SAM" id="SignalP"/>
    </source>
</evidence>
<keyword evidence="1" id="KW-0732">Signal</keyword>
<dbReference type="AlphaFoldDB" id="A0AA40BX28"/>
<name>A0AA40BX28_9PEZI</name>
<comment type="caution">
    <text evidence="2">The sequence shown here is derived from an EMBL/GenBank/DDBJ whole genome shotgun (WGS) entry which is preliminary data.</text>
</comment>
<proteinExistence type="predicted"/>
<feature type="signal peptide" evidence="1">
    <location>
        <begin position="1"/>
        <end position="22"/>
    </location>
</feature>
<sequence>MQLNFSLATLLLLASSSQVANASYYRIVAYRGADCRGAVMSSTEVGNTGSGSCGGNINSESSSVTVQYFHDGRGLYLSIYGDRCVTGEPLANFNFNLNNTPCVNFRNRGPKFASVWF</sequence>
<accession>A0AA40BX28</accession>
<gene>
    <name evidence="2" type="ORF">B0T14DRAFT_556152</name>
</gene>
<protein>
    <submittedName>
        <fullName evidence="2">Uncharacterized protein</fullName>
    </submittedName>
</protein>
<reference evidence="2" key="1">
    <citation type="submission" date="2023-06" db="EMBL/GenBank/DDBJ databases">
        <title>Genome-scale phylogeny and comparative genomics of the fungal order Sordariales.</title>
        <authorList>
            <consortium name="Lawrence Berkeley National Laboratory"/>
            <person name="Hensen N."/>
            <person name="Bonometti L."/>
            <person name="Westerberg I."/>
            <person name="Brannstrom I.O."/>
            <person name="Guillou S."/>
            <person name="Cros-Aarteil S."/>
            <person name="Calhoun S."/>
            <person name="Haridas S."/>
            <person name="Kuo A."/>
            <person name="Mondo S."/>
            <person name="Pangilinan J."/>
            <person name="Riley R."/>
            <person name="Labutti K."/>
            <person name="Andreopoulos B."/>
            <person name="Lipzen A."/>
            <person name="Chen C."/>
            <person name="Yanf M."/>
            <person name="Daum C."/>
            <person name="Ng V."/>
            <person name="Clum A."/>
            <person name="Steindorff A."/>
            <person name="Ohm R."/>
            <person name="Martin F."/>
            <person name="Silar P."/>
            <person name="Natvig D."/>
            <person name="Lalanne C."/>
            <person name="Gautier V."/>
            <person name="Ament-Velasquez S.L."/>
            <person name="Kruys A."/>
            <person name="Hutchinson M.I."/>
            <person name="Powell A.J."/>
            <person name="Barry K."/>
            <person name="Miller A.N."/>
            <person name="Grigoriev I.V."/>
            <person name="Debuchy R."/>
            <person name="Gladieux P."/>
            <person name="Thoren M.H."/>
            <person name="Johannesson H."/>
        </authorList>
    </citation>
    <scope>NUCLEOTIDE SEQUENCE</scope>
    <source>
        <strain evidence="2">CBS 606.72</strain>
    </source>
</reference>